<reference evidence="2" key="1">
    <citation type="journal article" date="2016" name="Nat. Commun.">
        <title>The Gonium pectorale genome demonstrates co-option of cell cycle regulation during the evolution of multicellularity.</title>
        <authorList>
            <person name="Hanschen E.R."/>
            <person name="Marriage T.N."/>
            <person name="Ferris P.J."/>
            <person name="Hamaji T."/>
            <person name="Toyoda A."/>
            <person name="Fujiyama A."/>
            <person name="Neme R."/>
            <person name="Noguchi H."/>
            <person name="Minakuchi Y."/>
            <person name="Suzuki M."/>
            <person name="Kawai-Toyooka H."/>
            <person name="Smith D.R."/>
            <person name="Sparks H."/>
            <person name="Anderson J."/>
            <person name="Bakaric R."/>
            <person name="Luria V."/>
            <person name="Karger A."/>
            <person name="Kirschner M.W."/>
            <person name="Durand P.M."/>
            <person name="Michod R.E."/>
            <person name="Nozaki H."/>
            <person name="Olson B.J."/>
        </authorList>
    </citation>
    <scope>NUCLEOTIDE SEQUENCE [LARGE SCALE GENOMIC DNA]</scope>
    <source>
        <strain evidence="2">NIES-2863</strain>
    </source>
</reference>
<protein>
    <submittedName>
        <fullName evidence="1">Uncharacterized protein</fullName>
    </submittedName>
</protein>
<proteinExistence type="predicted"/>
<evidence type="ECO:0000313" key="1">
    <source>
        <dbReference type="EMBL" id="KXZ45119.1"/>
    </source>
</evidence>
<evidence type="ECO:0000313" key="2">
    <source>
        <dbReference type="Proteomes" id="UP000075714"/>
    </source>
</evidence>
<sequence length="66" mass="7406">MVGSWMSVHDGFWGEWKGHTYPCSKYAYNEDKGAMELTAMPINSFQLRVEPIQPGNGDDTALNGIR</sequence>
<name>A0A150G5G0_GONPE</name>
<keyword evidence="2" id="KW-1185">Reference proteome</keyword>
<dbReference type="AlphaFoldDB" id="A0A150G5G0"/>
<dbReference type="Proteomes" id="UP000075714">
    <property type="component" value="Unassembled WGS sequence"/>
</dbReference>
<accession>A0A150G5G0</accession>
<dbReference type="EMBL" id="LSYV01000059">
    <property type="protein sequence ID" value="KXZ45119.1"/>
    <property type="molecule type" value="Genomic_DNA"/>
</dbReference>
<dbReference type="InterPro" id="IPR036706">
    <property type="entry name" value="VOMI_sf"/>
</dbReference>
<gene>
    <name evidence="1" type="ORF">GPECTOR_58g568</name>
</gene>
<comment type="caution">
    <text evidence="1">The sequence shown here is derived from an EMBL/GenBank/DDBJ whole genome shotgun (WGS) entry which is preliminary data.</text>
</comment>
<dbReference type="Gene3D" id="2.100.10.20">
    <property type="entry name" value="Vitelline membrane outer layer protein I (VOMI)"/>
    <property type="match status" value="1"/>
</dbReference>
<organism evidence="1 2">
    <name type="scientific">Gonium pectorale</name>
    <name type="common">Green alga</name>
    <dbReference type="NCBI Taxonomy" id="33097"/>
    <lineage>
        <taxon>Eukaryota</taxon>
        <taxon>Viridiplantae</taxon>
        <taxon>Chlorophyta</taxon>
        <taxon>core chlorophytes</taxon>
        <taxon>Chlorophyceae</taxon>
        <taxon>CS clade</taxon>
        <taxon>Chlamydomonadales</taxon>
        <taxon>Volvocaceae</taxon>
        <taxon>Gonium</taxon>
    </lineage>
</organism>